<dbReference type="EMBL" id="NCEB01000003">
    <property type="protein sequence ID" value="OYX35669.1"/>
    <property type="molecule type" value="Genomic_DNA"/>
</dbReference>
<dbReference type="InterPro" id="IPR003938">
    <property type="entry name" value="K_chnl_volt-dep_EAG/ELK/ERG"/>
</dbReference>
<dbReference type="InterPro" id="IPR013099">
    <property type="entry name" value="K_chnl_dom"/>
</dbReference>
<dbReference type="Proteomes" id="UP000215595">
    <property type="component" value="Unassembled WGS sequence"/>
</dbReference>
<evidence type="ECO:0000256" key="8">
    <source>
        <dbReference type="ARBA" id="ARBA00023065"/>
    </source>
</evidence>
<proteinExistence type="predicted"/>
<keyword evidence="9 11" id="KW-0472">Membrane</keyword>
<keyword evidence="5" id="KW-0631">Potassium channel</keyword>
<dbReference type="GO" id="GO:0016020">
    <property type="term" value="C:membrane"/>
    <property type="evidence" value="ECO:0007669"/>
    <property type="project" value="UniProtKB-SubCell"/>
</dbReference>
<comment type="caution">
    <text evidence="13">The sequence shown here is derived from an EMBL/GenBank/DDBJ whole genome shotgun (WGS) entry which is preliminary data.</text>
</comment>
<evidence type="ECO:0000256" key="3">
    <source>
        <dbReference type="ARBA" id="ARBA00022538"/>
    </source>
</evidence>
<dbReference type="GO" id="GO:0005249">
    <property type="term" value="F:voltage-gated potassium channel activity"/>
    <property type="evidence" value="ECO:0007669"/>
    <property type="project" value="InterPro"/>
</dbReference>
<evidence type="ECO:0000259" key="12">
    <source>
        <dbReference type="Pfam" id="PF07885"/>
    </source>
</evidence>
<evidence type="ECO:0000256" key="10">
    <source>
        <dbReference type="ARBA" id="ARBA00023303"/>
    </source>
</evidence>
<dbReference type="PRINTS" id="PR01463">
    <property type="entry name" value="EAGCHANLFMLY"/>
</dbReference>
<keyword evidence="4 11" id="KW-0812">Transmembrane</keyword>
<dbReference type="PANTHER" id="PTHR10027:SF10">
    <property type="entry name" value="SLOWPOKE 2, ISOFORM D"/>
    <property type="match status" value="1"/>
</dbReference>
<evidence type="ECO:0000256" key="9">
    <source>
        <dbReference type="ARBA" id="ARBA00023136"/>
    </source>
</evidence>
<keyword evidence="2" id="KW-0813">Transport</keyword>
<evidence type="ECO:0000256" key="11">
    <source>
        <dbReference type="SAM" id="Phobius"/>
    </source>
</evidence>
<evidence type="ECO:0000256" key="7">
    <source>
        <dbReference type="ARBA" id="ARBA00022989"/>
    </source>
</evidence>
<keyword evidence="7 11" id="KW-1133">Transmembrane helix</keyword>
<evidence type="ECO:0000313" key="13">
    <source>
        <dbReference type="EMBL" id="OYX35669.1"/>
    </source>
</evidence>
<keyword evidence="8" id="KW-0406">Ion transport</keyword>
<dbReference type="PANTHER" id="PTHR10027">
    <property type="entry name" value="CALCIUM-ACTIVATED POTASSIUM CHANNEL ALPHA CHAIN"/>
    <property type="match status" value="1"/>
</dbReference>
<dbReference type="Pfam" id="PF07885">
    <property type="entry name" value="Ion_trans_2"/>
    <property type="match status" value="1"/>
</dbReference>
<dbReference type="Gene3D" id="1.10.287.70">
    <property type="match status" value="1"/>
</dbReference>
<feature type="transmembrane region" description="Helical" evidence="11">
    <location>
        <begin position="65"/>
        <end position="87"/>
    </location>
</feature>
<keyword evidence="10" id="KW-0407">Ion channel</keyword>
<dbReference type="SUPFAM" id="SSF81324">
    <property type="entry name" value="Voltage-gated potassium channels"/>
    <property type="match status" value="1"/>
</dbReference>
<feature type="transmembrane region" description="Helical" evidence="11">
    <location>
        <begin position="155"/>
        <end position="175"/>
    </location>
</feature>
<evidence type="ECO:0000313" key="14">
    <source>
        <dbReference type="Proteomes" id="UP000215595"/>
    </source>
</evidence>
<comment type="subcellular location">
    <subcellularLocation>
        <location evidence="1">Membrane</location>
        <topology evidence="1">Multi-pass membrane protein</topology>
    </subcellularLocation>
</comment>
<evidence type="ECO:0000256" key="2">
    <source>
        <dbReference type="ARBA" id="ARBA00022448"/>
    </source>
</evidence>
<feature type="transmembrane region" description="Helical" evidence="11">
    <location>
        <begin position="40"/>
        <end position="59"/>
    </location>
</feature>
<feature type="transmembrane region" description="Helical" evidence="11">
    <location>
        <begin position="99"/>
        <end position="117"/>
    </location>
</feature>
<protein>
    <submittedName>
        <fullName evidence="13">Ion transporter</fullName>
    </submittedName>
</protein>
<dbReference type="InterPro" id="IPR047871">
    <property type="entry name" value="K_chnl_Slo-like"/>
</dbReference>
<organism evidence="13 14">
    <name type="scientific">Brevundimonas subvibrioides</name>
    <dbReference type="NCBI Taxonomy" id="74313"/>
    <lineage>
        <taxon>Bacteria</taxon>
        <taxon>Pseudomonadati</taxon>
        <taxon>Pseudomonadota</taxon>
        <taxon>Alphaproteobacteria</taxon>
        <taxon>Caulobacterales</taxon>
        <taxon>Caulobacteraceae</taxon>
        <taxon>Brevundimonas</taxon>
    </lineage>
</organism>
<reference evidence="13 14" key="1">
    <citation type="submission" date="2017-03" db="EMBL/GenBank/DDBJ databases">
        <title>Lifting the veil on microbial sulfur biogeochemistry in mining wastewaters.</title>
        <authorList>
            <person name="Kantor R.S."/>
            <person name="Colenbrander Nelson T."/>
            <person name="Marshall S."/>
            <person name="Bennett D."/>
            <person name="Apte S."/>
            <person name="Camacho D."/>
            <person name="Thomas B.C."/>
            <person name="Warren L.A."/>
            <person name="Banfield J.F."/>
        </authorList>
    </citation>
    <scope>NUCLEOTIDE SEQUENCE [LARGE SCALE GENOMIC DNA]</scope>
    <source>
        <strain evidence="13">32-69-9</strain>
    </source>
</reference>
<dbReference type="AlphaFoldDB" id="A0A258FU66"/>
<evidence type="ECO:0000256" key="6">
    <source>
        <dbReference type="ARBA" id="ARBA00022958"/>
    </source>
</evidence>
<name>A0A258FU66_9CAUL</name>
<keyword evidence="3" id="KW-0633">Potassium transport</keyword>
<evidence type="ECO:0000256" key="1">
    <source>
        <dbReference type="ARBA" id="ARBA00004141"/>
    </source>
</evidence>
<feature type="transmembrane region" description="Helical" evidence="11">
    <location>
        <begin position="211"/>
        <end position="229"/>
    </location>
</feature>
<evidence type="ECO:0000256" key="4">
    <source>
        <dbReference type="ARBA" id="ARBA00022692"/>
    </source>
</evidence>
<feature type="domain" description="Potassium channel" evidence="12">
    <location>
        <begin position="160"/>
        <end position="226"/>
    </location>
</feature>
<keyword evidence="6" id="KW-0630">Potassium</keyword>
<sequence length="271" mass="30239">MATTDTTPQGNGSDRPGWRLRARLRALYHGGSKTAVRFRLAVLVVDLLIIAFFIAAPLLRDQPLAFYVIDYLIAALLAADLAARALCYSDIKDWLRRPIVWVDIFILATLLFPAWLFNLGFLRVLRLWTLINSDFFWRTIGRRYDDTEVEGVTKALTALVTFVFVATGFVYTAFLGKTEGLSGWIDALYFTVTSLTTTGYGDVLLPGPWGRIVSIVIMLAGVTLFVRLGQALLRPHKVKFPCERCGLQVHDPDAVHCKACGNILCIPDEGR</sequence>
<accession>A0A258FU66</accession>
<evidence type="ECO:0000256" key="5">
    <source>
        <dbReference type="ARBA" id="ARBA00022826"/>
    </source>
</evidence>
<gene>
    <name evidence="13" type="ORF">B7Z01_01890</name>
</gene>